<name>A0A454D344_VIBHA</name>
<protein>
    <submittedName>
        <fullName evidence="1">Periplasmic solute binding family protein</fullName>
    </submittedName>
</protein>
<evidence type="ECO:0000313" key="1">
    <source>
        <dbReference type="EMBL" id="EKM33040.1"/>
    </source>
</evidence>
<dbReference type="Proteomes" id="UP000008367">
    <property type="component" value="Unassembled WGS sequence"/>
</dbReference>
<dbReference type="EMBL" id="AJSR01000458">
    <property type="protein sequence ID" value="EKM33040.1"/>
    <property type="molecule type" value="Genomic_DNA"/>
</dbReference>
<comment type="caution">
    <text evidence="1">The sequence shown here is derived from an EMBL/GenBank/DDBJ whole genome shotgun (WGS) entry which is preliminary data.</text>
</comment>
<accession>A0A454D344</accession>
<gene>
    <name evidence="1" type="ORF">VCHENC02_1469B</name>
</gene>
<feature type="non-terminal residue" evidence="1">
    <location>
        <position position="1"/>
    </location>
</feature>
<sequence>TTVLMQRLTKRMLKHTKSRSWIWFSLFVKKWLKSQKTNVGW</sequence>
<proteinExistence type="predicted"/>
<evidence type="ECO:0000313" key="2">
    <source>
        <dbReference type="Proteomes" id="UP000008367"/>
    </source>
</evidence>
<dbReference type="AlphaFoldDB" id="A0A454D344"/>
<organism evidence="1 2">
    <name type="scientific">Vibrio harveyi</name>
    <name type="common">Beneckea harveyi</name>
    <dbReference type="NCBI Taxonomy" id="669"/>
    <lineage>
        <taxon>Bacteria</taxon>
        <taxon>Pseudomonadati</taxon>
        <taxon>Pseudomonadota</taxon>
        <taxon>Gammaproteobacteria</taxon>
        <taxon>Vibrionales</taxon>
        <taxon>Vibrionaceae</taxon>
        <taxon>Vibrio</taxon>
    </lineage>
</organism>
<reference evidence="1 2" key="1">
    <citation type="submission" date="2012-10" db="EMBL/GenBank/DDBJ databases">
        <title>Genome sequence of Vibrio Cholerae HENC-02.</title>
        <authorList>
            <person name="Eppinger M."/>
            <person name="Hasan N.A."/>
            <person name="Sengamalay N."/>
            <person name="Hine E."/>
            <person name="Su Q."/>
            <person name="Daugherty S.C."/>
            <person name="Young S."/>
            <person name="Sadzewicz L."/>
            <person name="Tallon L."/>
            <person name="Cebula T.A."/>
            <person name="Ravel J."/>
            <person name="Colwell R.R."/>
        </authorList>
    </citation>
    <scope>NUCLEOTIDE SEQUENCE [LARGE SCALE GENOMIC DNA]</scope>
    <source>
        <strain evidence="1 2">HENC-02</strain>
    </source>
</reference>